<reference evidence="1 2" key="1">
    <citation type="submission" date="2015-11" db="EMBL/GenBank/DDBJ databases">
        <title>Draft Genome Sequence of the Strain BR 10303 (Bradyrhizobium sp.) isolated from nodules of Centrolobium paraense.</title>
        <authorList>
            <person name="Zelli J.E."/>
            <person name="Simoes-Araujo J.L."/>
            <person name="Barauna A.C."/>
            <person name="Silva K."/>
        </authorList>
    </citation>
    <scope>NUCLEOTIDE SEQUENCE [LARGE SCALE GENOMIC DNA]</scope>
    <source>
        <strain evidence="1 2">BR 10303</strain>
    </source>
</reference>
<name>A0A109JU96_9BRAD</name>
<dbReference type="OrthoDB" id="5469761at2"/>
<keyword evidence="2" id="KW-1185">Reference proteome</keyword>
<evidence type="ECO:0000313" key="2">
    <source>
        <dbReference type="Proteomes" id="UP000057737"/>
    </source>
</evidence>
<evidence type="ECO:0000313" key="1">
    <source>
        <dbReference type="EMBL" id="KWV55224.1"/>
    </source>
</evidence>
<dbReference type="Proteomes" id="UP000057737">
    <property type="component" value="Unassembled WGS sequence"/>
</dbReference>
<dbReference type="PANTHER" id="PTHR11575:SF24">
    <property type="entry name" value="5'-NUCLEOTIDASE"/>
    <property type="match status" value="1"/>
</dbReference>
<comment type="caution">
    <text evidence="1">The sequence shown here is derived from an EMBL/GenBank/DDBJ whole genome shotgun (WGS) entry which is preliminary data.</text>
</comment>
<sequence length="458" mass="48376">MTRHIRFVTTHDFFGSFAVVPTSYGALSGGESLRSSVNELRSGKSALWLDSGDFSQGGALTVATNGMGGLRAAGELGIDASVVGNHDLDFGASFLGRHSGGLGFPLLSANVDLGLPGTAMIATKDGEVGLIGLTHHDHASMSSWSICPERPMPGAGAGLAFHVKEAAAELRRAGASVVVCICHDGTDWAFSREGHYRADPTGFFSRCRSWHEAVDLIVAGHTLGRYFGRIGGTPVVQPWPLGAELAIVDVCLSGKSVEVRVGAHTVKPTGKQWQGYGANIIRAAELEVLGHLDRPLIARSGGPTPLATFLTKAVYAASGGADIALAYVTCGQPTLDGVFGWLGAGPVSRLQILQNVPYSTFSVVTTMISLEELDELKRLTEPRPQDRTTAWGSFGTPRSNKGMVRLATLSGAAADLFCKLLQRKLDWIQVGSTLFDGLKEILATSSVSRPSSARAFWS</sequence>
<dbReference type="GO" id="GO:0016787">
    <property type="term" value="F:hydrolase activity"/>
    <property type="evidence" value="ECO:0007669"/>
    <property type="project" value="InterPro"/>
</dbReference>
<dbReference type="GO" id="GO:0030288">
    <property type="term" value="C:outer membrane-bounded periplasmic space"/>
    <property type="evidence" value="ECO:0007669"/>
    <property type="project" value="TreeGrafter"/>
</dbReference>
<gene>
    <name evidence="1" type="ORF">AS156_06020</name>
</gene>
<protein>
    <recommendedName>
        <fullName evidence="3">Calcineurin-like phosphoesterase domain-containing protein</fullName>
    </recommendedName>
</protein>
<dbReference type="InterPro" id="IPR029052">
    <property type="entry name" value="Metallo-depent_PP-like"/>
</dbReference>
<evidence type="ECO:0008006" key="3">
    <source>
        <dbReference type="Google" id="ProtNLM"/>
    </source>
</evidence>
<dbReference type="InterPro" id="IPR006179">
    <property type="entry name" value="5_nucleotidase/apyrase"/>
</dbReference>
<dbReference type="AlphaFoldDB" id="A0A109JU96"/>
<organism evidence="1 2">
    <name type="scientific">Bradyrhizobium macuxiense</name>
    <dbReference type="NCBI Taxonomy" id="1755647"/>
    <lineage>
        <taxon>Bacteria</taxon>
        <taxon>Pseudomonadati</taxon>
        <taxon>Pseudomonadota</taxon>
        <taxon>Alphaproteobacteria</taxon>
        <taxon>Hyphomicrobiales</taxon>
        <taxon>Nitrobacteraceae</taxon>
        <taxon>Bradyrhizobium</taxon>
    </lineage>
</organism>
<dbReference type="Gene3D" id="3.60.21.10">
    <property type="match status" value="1"/>
</dbReference>
<dbReference type="SUPFAM" id="SSF56300">
    <property type="entry name" value="Metallo-dependent phosphatases"/>
    <property type="match status" value="1"/>
</dbReference>
<dbReference type="GO" id="GO:0009166">
    <property type="term" value="P:nucleotide catabolic process"/>
    <property type="evidence" value="ECO:0007669"/>
    <property type="project" value="InterPro"/>
</dbReference>
<dbReference type="RefSeq" id="WP_066507479.1">
    <property type="nucleotide sequence ID" value="NZ_LNCU01000064.1"/>
</dbReference>
<dbReference type="PANTHER" id="PTHR11575">
    <property type="entry name" value="5'-NUCLEOTIDASE-RELATED"/>
    <property type="match status" value="1"/>
</dbReference>
<proteinExistence type="predicted"/>
<dbReference type="EMBL" id="LNCU01000064">
    <property type="protein sequence ID" value="KWV55224.1"/>
    <property type="molecule type" value="Genomic_DNA"/>
</dbReference>
<accession>A0A109JU96</accession>